<evidence type="ECO:0000313" key="2">
    <source>
        <dbReference type="Proteomes" id="UP000192343"/>
    </source>
</evidence>
<gene>
    <name evidence="1" type="ORF">B4O97_11095</name>
</gene>
<comment type="caution">
    <text evidence="1">The sequence shown here is derived from an EMBL/GenBank/DDBJ whole genome shotgun (WGS) entry which is preliminary data.</text>
</comment>
<proteinExistence type="predicted"/>
<reference evidence="1 2" key="1">
    <citation type="submission" date="2017-03" db="EMBL/GenBank/DDBJ databases">
        <title>Draft Genome sequence of Marispirochaeta sp. strain JC444.</title>
        <authorList>
            <person name="Shivani Y."/>
            <person name="Subhash Y."/>
            <person name="Sasikala C."/>
            <person name="Ramana C."/>
        </authorList>
    </citation>
    <scope>NUCLEOTIDE SEQUENCE [LARGE SCALE GENOMIC DNA]</scope>
    <source>
        <strain evidence="1 2">JC444</strain>
    </source>
</reference>
<dbReference type="Gene3D" id="3.40.190.10">
    <property type="entry name" value="Periplasmic binding protein-like II"/>
    <property type="match status" value="1"/>
</dbReference>
<dbReference type="Proteomes" id="UP000192343">
    <property type="component" value="Unassembled WGS sequence"/>
</dbReference>
<accession>A0A1Y1RX46</accession>
<dbReference type="EMBL" id="MWQY01000011">
    <property type="protein sequence ID" value="ORC34876.1"/>
    <property type="molecule type" value="Genomic_DNA"/>
</dbReference>
<protein>
    <recommendedName>
        <fullName evidence="3">ABC transporter substrate-binding protein</fullName>
    </recommendedName>
</protein>
<name>A0A1Y1RX46_9SPIO</name>
<evidence type="ECO:0008006" key="3">
    <source>
        <dbReference type="Google" id="ProtNLM"/>
    </source>
</evidence>
<dbReference type="AlphaFoldDB" id="A0A1Y1RX46"/>
<dbReference type="SUPFAM" id="SSF53850">
    <property type="entry name" value="Periplasmic binding protein-like II"/>
    <property type="match status" value="1"/>
</dbReference>
<organism evidence="1 2">
    <name type="scientific">Marispirochaeta aestuarii</name>
    <dbReference type="NCBI Taxonomy" id="1963862"/>
    <lineage>
        <taxon>Bacteria</taxon>
        <taxon>Pseudomonadati</taxon>
        <taxon>Spirochaetota</taxon>
        <taxon>Spirochaetia</taxon>
        <taxon>Spirochaetales</taxon>
        <taxon>Spirochaetaceae</taxon>
        <taxon>Marispirochaeta</taxon>
    </lineage>
</organism>
<keyword evidence="2" id="KW-1185">Reference proteome</keyword>
<evidence type="ECO:0000313" key="1">
    <source>
        <dbReference type="EMBL" id="ORC34876.1"/>
    </source>
</evidence>
<dbReference type="STRING" id="1963862.B4O97_11095"/>
<sequence>MVSVVYKPSPALAVRQAEVQPDIVIGSFLNDRRTIPLFQSLDRMIEDGQLETEEFYPGILDLGVFEEKQTLLPISFSLPLMFFLDSYREIESFDLSLGQIREHAAGFPELHPSRTVLGYSPRWNPEAAFTWLRLLNVDFRETMEGTLVWNQESLDRGISDMREWIEEVNGGWEADIEFIEKYMYEPPYKLVNSGRILFAFSHIDTYFFIPPADREHLDFRWISHENQVPVREDMVFAGIPRTAGRSTAARAFLEWFFRPENQALLLETSQYKRMRHFGIAGGFSSLQGVNEIELPRFFPELVGHVPPASFIEFPPALPDIWNDLKSESILPWLQSQLNEVPASQNLSRSIERWINQQPQR</sequence>